<accession>A0A9N9Q1F0</accession>
<reference evidence="2" key="1">
    <citation type="submission" date="2021-07" db="EMBL/GenBank/DDBJ databases">
        <authorList>
            <person name="Durling M."/>
        </authorList>
    </citation>
    <scope>NUCLEOTIDE SEQUENCE</scope>
</reference>
<proteinExistence type="predicted"/>
<feature type="region of interest" description="Disordered" evidence="1">
    <location>
        <begin position="45"/>
        <end position="80"/>
    </location>
</feature>
<sequence>MQIYTHEIRSNAAVVIESLVLYDDGIAQRTRIANRVIASHKRIKAANTNATAGRKEKKISSNRTVKSEPPRHSEGTFGPNLLSASAQTWNSICPSIVSQCPQVFDS</sequence>
<gene>
    <name evidence="2" type="ORF">HYFRA_00006242</name>
</gene>
<evidence type="ECO:0000256" key="1">
    <source>
        <dbReference type="SAM" id="MobiDB-lite"/>
    </source>
</evidence>
<dbReference type="AlphaFoldDB" id="A0A9N9Q1F0"/>
<dbReference type="Proteomes" id="UP000696280">
    <property type="component" value="Unassembled WGS sequence"/>
</dbReference>
<name>A0A9N9Q1F0_9HELO</name>
<feature type="compositionally biased region" description="Basic and acidic residues" evidence="1">
    <location>
        <begin position="65"/>
        <end position="74"/>
    </location>
</feature>
<protein>
    <submittedName>
        <fullName evidence="2">Uncharacterized protein</fullName>
    </submittedName>
</protein>
<organism evidence="2 3">
    <name type="scientific">Hymenoscyphus fraxineus</name>
    <dbReference type="NCBI Taxonomy" id="746836"/>
    <lineage>
        <taxon>Eukaryota</taxon>
        <taxon>Fungi</taxon>
        <taxon>Dikarya</taxon>
        <taxon>Ascomycota</taxon>
        <taxon>Pezizomycotina</taxon>
        <taxon>Leotiomycetes</taxon>
        <taxon>Helotiales</taxon>
        <taxon>Helotiaceae</taxon>
        <taxon>Hymenoscyphus</taxon>
    </lineage>
</organism>
<evidence type="ECO:0000313" key="3">
    <source>
        <dbReference type="Proteomes" id="UP000696280"/>
    </source>
</evidence>
<comment type="caution">
    <text evidence="2">The sequence shown here is derived from an EMBL/GenBank/DDBJ whole genome shotgun (WGS) entry which is preliminary data.</text>
</comment>
<keyword evidence="3" id="KW-1185">Reference proteome</keyword>
<dbReference type="EMBL" id="CAJVRL010000115">
    <property type="protein sequence ID" value="CAG8961702.1"/>
    <property type="molecule type" value="Genomic_DNA"/>
</dbReference>
<evidence type="ECO:0000313" key="2">
    <source>
        <dbReference type="EMBL" id="CAG8961702.1"/>
    </source>
</evidence>